<feature type="compositionally biased region" description="Polar residues" evidence="2">
    <location>
        <begin position="43"/>
        <end position="57"/>
    </location>
</feature>
<reference evidence="4 5" key="1">
    <citation type="journal article" date="2012" name="Genome Biol.">
        <title>Sequencing three crocodilian genomes to illuminate the evolution of archosaurs and amniotes.</title>
        <authorList>
            <person name="St John J.A."/>
            <person name="Braun E.L."/>
            <person name="Isberg S.R."/>
            <person name="Miles L.G."/>
            <person name="Chong A.Y."/>
            <person name="Gongora J."/>
            <person name="Dalzell P."/>
            <person name="Moran C."/>
            <person name="Bed'hom B."/>
            <person name="Abzhanov A."/>
            <person name="Burgess S.C."/>
            <person name="Cooksey A.M."/>
            <person name="Castoe T.A."/>
            <person name="Crawford N.G."/>
            <person name="Densmore L.D."/>
            <person name="Drew J.C."/>
            <person name="Edwards S.V."/>
            <person name="Faircloth B.C."/>
            <person name="Fujita M.K."/>
            <person name="Greenwold M.J."/>
            <person name="Hoffmann F.G."/>
            <person name="Howard J.M."/>
            <person name="Iguchi T."/>
            <person name="Janes D.E."/>
            <person name="Khan S.Y."/>
            <person name="Kohno S."/>
            <person name="de Koning A.J."/>
            <person name="Lance S.L."/>
            <person name="McCarthy F.M."/>
            <person name="McCormack J.E."/>
            <person name="Merchant M.E."/>
            <person name="Peterson D.G."/>
            <person name="Pollock D.D."/>
            <person name="Pourmand N."/>
            <person name="Raney B.J."/>
            <person name="Roessler K.A."/>
            <person name="Sanford J.R."/>
            <person name="Sawyer R.H."/>
            <person name="Schmidt C.J."/>
            <person name="Triplett E.W."/>
            <person name="Tuberville T.D."/>
            <person name="Venegas-Anaya M."/>
            <person name="Howard J.T."/>
            <person name="Jarvis E.D."/>
            <person name="Guillette L.J.Jr."/>
            <person name="Glenn T.C."/>
            <person name="Green R.E."/>
            <person name="Ray D.A."/>
        </authorList>
    </citation>
    <scope>NUCLEOTIDE SEQUENCE [LARGE SCALE GENOMIC DNA]</scope>
    <source>
        <strain evidence="4">KSC_2009_1</strain>
    </source>
</reference>
<evidence type="ECO:0000256" key="1">
    <source>
        <dbReference type="SAM" id="Coils"/>
    </source>
</evidence>
<dbReference type="InterPro" id="IPR011993">
    <property type="entry name" value="PH-like_dom_sf"/>
</dbReference>
<feature type="coiled-coil region" evidence="1">
    <location>
        <begin position="64"/>
        <end position="123"/>
    </location>
</feature>
<dbReference type="GO" id="GO:0045180">
    <property type="term" value="C:basal cortex"/>
    <property type="evidence" value="ECO:0007669"/>
    <property type="project" value="TreeGrafter"/>
</dbReference>
<dbReference type="Proteomes" id="UP000050525">
    <property type="component" value="Unassembled WGS sequence"/>
</dbReference>
<evidence type="ECO:0000313" key="5">
    <source>
        <dbReference type="Proteomes" id="UP000050525"/>
    </source>
</evidence>
<accession>A0A151MXI3</accession>
<protein>
    <recommendedName>
        <fullName evidence="3">PH domain-containing protein</fullName>
    </recommendedName>
</protein>
<dbReference type="InterPro" id="IPR052212">
    <property type="entry name" value="PH-like_domain"/>
</dbReference>
<dbReference type="PANTHER" id="PTHR12156:SF23">
    <property type="entry name" value="PLECKSTRIN HOMOLOGY-LIKE DOMAIN FAMILY B MEMBER 1"/>
    <property type="match status" value="1"/>
</dbReference>
<sequence length="272" mass="31603">MHHSILHHHPPHGLGSRAEDPDHAYDTLSLESSDSLETSVSTGNNSACSPDNMSSASGMEVGKIEEMEKMLKEAHAEKSRLMESREREMELRRQALEDERRRREQLERRLQDETAQRQKLVEKEVKMREKHFSQARPLTRYLPIRKEDFDLKLHIESSGHSVDTCCHVILSEKMCKGYLVKMGGKIKSWKKRWFVFDRMKRTVSYYVDKHETKLKGVIYFQAIEEVYYDHLRSAAKKGLFNLSLANQLADILPTRFRREAAPAAHGEHGSQE</sequence>
<dbReference type="Gene3D" id="2.30.29.30">
    <property type="entry name" value="Pleckstrin-homology domain (PH domain)/Phosphotyrosine-binding domain (PTB)"/>
    <property type="match status" value="1"/>
</dbReference>
<keyword evidence="1" id="KW-0175">Coiled coil</keyword>
<feature type="domain" description="PH" evidence="3">
    <location>
        <begin position="172"/>
        <end position="272"/>
    </location>
</feature>
<comment type="caution">
    <text evidence="4">The sequence shown here is derived from an EMBL/GenBank/DDBJ whole genome shotgun (WGS) entry which is preliminary data.</text>
</comment>
<feature type="region of interest" description="Disordered" evidence="2">
    <location>
        <begin position="1"/>
        <end position="59"/>
    </location>
</feature>
<evidence type="ECO:0000313" key="4">
    <source>
        <dbReference type="EMBL" id="KYO29227.1"/>
    </source>
</evidence>
<dbReference type="InterPro" id="IPR001849">
    <property type="entry name" value="PH_domain"/>
</dbReference>
<dbReference type="GO" id="GO:0070507">
    <property type="term" value="P:regulation of microtubule cytoskeleton organization"/>
    <property type="evidence" value="ECO:0007669"/>
    <property type="project" value="TreeGrafter"/>
</dbReference>
<dbReference type="PANTHER" id="PTHR12156">
    <property type="entry name" value="PLECKSTRIN HOMOLOGY-LIKE DOMAIN, FAMILY B, MEMBER 3"/>
    <property type="match status" value="1"/>
</dbReference>
<name>A0A151MXI3_ALLMI</name>
<feature type="compositionally biased region" description="Basic residues" evidence="2">
    <location>
        <begin position="1"/>
        <end position="11"/>
    </location>
</feature>
<evidence type="ECO:0000259" key="3">
    <source>
        <dbReference type="PROSITE" id="PS50003"/>
    </source>
</evidence>
<dbReference type="Pfam" id="PF00169">
    <property type="entry name" value="PH"/>
    <property type="match status" value="1"/>
</dbReference>
<organism evidence="4 5">
    <name type="scientific">Alligator mississippiensis</name>
    <name type="common">American alligator</name>
    <dbReference type="NCBI Taxonomy" id="8496"/>
    <lineage>
        <taxon>Eukaryota</taxon>
        <taxon>Metazoa</taxon>
        <taxon>Chordata</taxon>
        <taxon>Craniata</taxon>
        <taxon>Vertebrata</taxon>
        <taxon>Euteleostomi</taxon>
        <taxon>Archelosauria</taxon>
        <taxon>Archosauria</taxon>
        <taxon>Crocodylia</taxon>
        <taxon>Alligatoridae</taxon>
        <taxon>Alligatorinae</taxon>
        <taxon>Alligator</taxon>
    </lineage>
</organism>
<evidence type="ECO:0000256" key="2">
    <source>
        <dbReference type="SAM" id="MobiDB-lite"/>
    </source>
</evidence>
<gene>
    <name evidence="4" type="ORF">Y1Q_0007731</name>
</gene>
<keyword evidence="5" id="KW-1185">Reference proteome</keyword>
<proteinExistence type="predicted"/>
<dbReference type="PROSITE" id="PS50003">
    <property type="entry name" value="PH_DOMAIN"/>
    <property type="match status" value="1"/>
</dbReference>
<dbReference type="EMBL" id="AKHW03004707">
    <property type="protein sequence ID" value="KYO29227.1"/>
    <property type="molecule type" value="Genomic_DNA"/>
</dbReference>
<dbReference type="SUPFAM" id="SSF50729">
    <property type="entry name" value="PH domain-like"/>
    <property type="match status" value="1"/>
</dbReference>
<dbReference type="AlphaFoldDB" id="A0A151MXI3"/>
<feature type="compositionally biased region" description="Low complexity" evidence="2">
    <location>
        <begin position="26"/>
        <end position="42"/>
    </location>
</feature>